<evidence type="ECO:0000256" key="1">
    <source>
        <dbReference type="SAM" id="MobiDB-lite"/>
    </source>
</evidence>
<reference evidence="2 3" key="1">
    <citation type="submission" date="2022-12" db="EMBL/GenBank/DDBJ databases">
        <title>Chromosome-scale assembly of the Ensete ventricosum genome.</title>
        <authorList>
            <person name="Dussert Y."/>
            <person name="Stocks J."/>
            <person name="Wendawek A."/>
            <person name="Woldeyes F."/>
            <person name="Nichols R.A."/>
            <person name="Borrell J.S."/>
        </authorList>
    </citation>
    <scope>NUCLEOTIDE SEQUENCE [LARGE SCALE GENOMIC DNA]</scope>
    <source>
        <strain evidence="3">cv. Maze</strain>
        <tissue evidence="2">Seeds</tissue>
    </source>
</reference>
<dbReference type="PANTHER" id="PTHR34467">
    <property type="entry name" value="TRANSMEMBRANE PROTEIN"/>
    <property type="match status" value="1"/>
</dbReference>
<keyword evidence="3" id="KW-1185">Reference proteome</keyword>
<feature type="compositionally biased region" description="Low complexity" evidence="1">
    <location>
        <begin position="74"/>
        <end position="87"/>
    </location>
</feature>
<dbReference type="Proteomes" id="UP001222027">
    <property type="component" value="Unassembled WGS sequence"/>
</dbReference>
<comment type="caution">
    <text evidence="2">The sequence shown here is derived from an EMBL/GenBank/DDBJ whole genome shotgun (WGS) entry which is preliminary data.</text>
</comment>
<feature type="region of interest" description="Disordered" evidence="1">
    <location>
        <begin position="115"/>
        <end position="145"/>
    </location>
</feature>
<evidence type="ECO:0000313" key="3">
    <source>
        <dbReference type="Proteomes" id="UP001222027"/>
    </source>
</evidence>
<name>A0AAV8QIG3_ENSVE</name>
<protein>
    <submittedName>
        <fullName evidence="2">Uncharacterized protein</fullName>
    </submittedName>
</protein>
<evidence type="ECO:0000313" key="2">
    <source>
        <dbReference type="EMBL" id="KAJ8476568.1"/>
    </source>
</evidence>
<dbReference type="AlphaFoldDB" id="A0AAV8QIG3"/>
<accession>A0AAV8QIG3</accession>
<sequence length="145" mass="15860">MTPVNVREQQSHIEKSKAVRFKEEKFAVVDFSRWGRQEPSPTIKAGFAMPKATTTLLILVIVLLRTSAAAAAAAAAERRSSSCSQQQEDGESIRDDASQSRKLLVDLTLDYDLGGPNTRHDHRKGGKPGSVGKKPWTSLHAPSHI</sequence>
<dbReference type="EMBL" id="JAQQAF010000006">
    <property type="protein sequence ID" value="KAJ8476568.1"/>
    <property type="molecule type" value="Genomic_DNA"/>
</dbReference>
<organism evidence="2 3">
    <name type="scientific">Ensete ventricosum</name>
    <name type="common">Abyssinian banana</name>
    <name type="synonym">Musa ensete</name>
    <dbReference type="NCBI Taxonomy" id="4639"/>
    <lineage>
        <taxon>Eukaryota</taxon>
        <taxon>Viridiplantae</taxon>
        <taxon>Streptophyta</taxon>
        <taxon>Embryophyta</taxon>
        <taxon>Tracheophyta</taxon>
        <taxon>Spermatophyta</taxon>
        <taxon>Magnoliopsida</taxon>
        <taxon>Liliopsida</taxon>
        <taxon>Zingiberales</taxon>
        <taxon>Musaceae</taxon>
        <taxon>Ensete</taxon>
    </lineage>
</organism>
<gene>
    <name evidence="2" type="ORF">OPV22_020295</name>
</gene>
<dbReference type="PANTHER" id="PTHR34467:SF1">
    <property type="entry name" value="OS05G0542300 PROTEIN"/>
    <property type="match status" value="1"/>
</dbReference>
<proteinExistence type="predicted"/>
<feature type="region of interest" description="Disordered" evidence="1">
    <location>
        <begin position="74"/>
        <end position="99"/>
    </location>
</feature>